<dbReference type="RefSeq" id="XP_004334115.1">
    <property type="nucleotide sequence ID" value="XM_004334067.1"/>
</dbReference>
<dbReference type="GeneID" id="14912582"/>
<reference evidence="3 4" key="1">
    <citation type="journal article" date="2013" name="Genome Biol.">
        <title>Genome of Acanthamoeba castellanii highlights extensive lateral gene transfer and early evolution of tyrosine kinase signaling.</title>
        <authorList>
            <person name="Clarke M."/>
            <person name="Lohan A.J."/>
            <person name="Liu B."/>
            <person name="Lagkouvardos I."/>
            <person name="Roy S."/>
            <person name="Zafar N."/>
            <person name="Bertelli C."/>
            <person name="Schilde C."/>
            <person name="Kianianmomeni A."/>
            <person name="Burglin T.R."/>
            <person name="Frech C."/>
            <person name="Turcotte B."/>
            <person name="Kopec K.O."/>
            <person name="Synnott J.M."/>
            <person name="Choo C."/>
            <person name="Paponov I."/>
            <person name="Finkler A."/>
            <person name="Soon Heng Tan C."/>
            <person name="Hutchins A.P."/>
            <person name="Weinmeier T."/>
            <person name="Rattei T."/>
            <person name="Chu J.S."/>
            <person name="Gimenez G."/>
            <person name="Irimia M."/>
            <person name="Rigden D.J."/>
            <person name="Fitzpatrick D.A."/>
            <person name="Lorenzo-Morales J."/>
            <person name="Bateman A."/>
            <person name="Chiu C.H."/>
            <person name="Tang P."/>
            <person name="Hegemann P."/>
            <person name="Fromm H."/>
            <person name="Raoult D."/>
            <person name="Greub G."/>
            <person name="Miranda-Saavedra D."/>
            <person name="Chen N."/>
            <person name="Nash P."/>
            <person name="Ginger M.L."/>
            <person name="Horn M."/>
            <person name="Schaap P."/>
            <person name="Caler L."/>
            <person name="Loftus B."/>
        </authorList>
    </citation>
    <scope>NUCLEOTIDE SEQUENCE [LARGE SCALE GENOMIC DNA]</scope>
    <source>
        <strain evidence="3 4">Neff</strain>
    </source>
</reference>
<feature type="region of interest" description="Disordered" evidence="2">
    <location>
        <begin position="190"/>
        <end position="371"/>
    </location>
</feature>
<feature type="compositionally biased region" description="Gly residues" evidence="2">
    <location>
        <begin position="297"/>
        <end position="306"/>
    </location>
</feature>
<feature type="compositionally biased region" description="Basic and acidic residues" evidence="2">
    <location>
        <begin position="308"/>
        <end position="333"/>
    </location>
</feature>
<feature type="compositionally biased region" description="Basic residues" evidence="2">
    <location>
        <begin position="341"/>
        <end position="352"/>
    </location>
</feature>
<accession>L8GGM6</accession>
<dbReference type="EMBL" id="KB008132">
    <property type="protein sequence ID" value="ELR12102.1"/>
    <property type="molecule type" value="Genomic_DNA"/>
</dbReference>
<dbReference type="KEGG" id="acan:ACA1_077640"/>
<proteinExistence type="predicted"/>
<dbReference type="AlphaFoldDB" id="L8GGM6"/>
<evidence type="ECO:0000313" key="4">
    <source>
        <dbReference type="Proteomes" id="UP000011083"/>
    </source>
</evidence>
<keyword evidence="1" id="KW-0175">Coiled coil</keyword>
<gene>
    <name evidence="3" type="ORF">ACA1_077640</name>
</gene>
<feature type="non-terminal residue" evidence="3">
    <location>
        <position position="371"/>
    </location>
</feature>
<feature type="compositionally biased region" description="Low complexity" evidence="2">
    <location>
        <begin position="240"/>
        <end position="256"/>
    </location>
</feature>
<feature type="compositionally biased region" description="Basic and acidic residues" evidence="2">
    <location>
        <begin position="277"/>
        <end position="296"/>
    </location>
</feature>
<evidence type="ECO:0000256" key="1">
    <source>
        <dbReference type="SAM" id="Coils"/>
    </source>
</evidence>
<organism evidence="3 4">
    <name type="scientific">Acanthamoeba castellanii (strain ATCC 30010 / Neff)</name>
    <dbReference type="NCBI Taxonomy" id="1257118"/>
    <lineage>
        <taxon>Eukaryota</taxon>
        <taxon>Amoebozoa</taxon>
        <taxon>Discosea</taxon>
        <taxon>Longamoebia</taxon>
        <taxon>Centramoebida</taxon>
        <taxon>Acanthamoebidae</taxon>
        <taxon>Acanthamoeba</taxon>
    </lineage>
</organism>
<evidence type="ECO:0000313" key="3">
    <source>
        <dbReference type="EMBL" id="ELR12102.1"/>
    </source>
</evidence>
<feature type="region of interest" description="Disordered" evidence="2">
    <location>
        <begin position="88"/>
        <end position="112"/>
    </location>
</feature>
<evidence type="ECO:0000256" key="2">
    <source>
        <dbReference type="SAM" id="MobiDB-lite"/>
    </source>
</evidence>
<protein>
    <submittedName>
        <fullName evidence="3">Uncharacterized protein</fullName>
    </submittedName>
</protein>
<dbReference type="Proteomes" id="UP000011083">
    <property type="component" value="Unassembled WGS sequence"/>
</dbReference>
<dbReference type="VEuPathDB" id="AmoebaDB:ACA1_077640"/>
<feature type="coiled-coil region" evidence="1">
    <location>
        <begin position="133"/>
        <end position="174"/>
    </location>
</feature>
<keyword evidence="4" id="KW-1185">Reference proteome</keyword>
<sequence length="371" mass="40040">NALVVGKGREFLAALLIVDVALMKRAAKKRNCLPKKLLGSTDFQAQLKAIAETEAMTATGLKKWSIVPRSLTIKRKCVMRAFYENGQAREDQGRDEDDSEAAGRKNGKLTDGTFYKKLPDGSYEKTNLKQATVEDMERQLMQAMKEIRELAKKIKTLQEQNAEDENAIKAKEAVAKKLDLELDALAGVPTTTSTSAHHHHHRTTTASSSSPAAASSSASSSPVVATRAVASGGEEKAGEVVAAVTSAADDVAPAATKKSGRSRYERRSSPHYNAAKSNREKEKVEKVEKDHKEKGEGGGGGGGGSGIKVEKDHKEKEDKKKAVVEEKVEEESGKIAGLLKPGKKRERSVRQKRLSERADHVAATNKGGNSD</sequence>
<name>L8GGM6_ACACF</name>
<feature type="compositionally biased region" description="Low complexity" evidence="2">
    <location>
        <begin position="204"/>
        <end position="231"/>
    </location>
</feature>